<dbReference type="EMBL" id="CAJVPS010028469">
    <property type="protein sequence ID" value="CAG8726444.1"/>
    <property type="molecule type" value="Genomic_DNA"/>
</dbReference>
<gene>
    <name evidence="2" type="ORF">ALEPTO_LOCUS12458</name>
</gene>
<keyword evidence="3" id="KW-1185">Reference proteome</keyword>
<proteinExistence type="predicted"/>
<protein>
    <submittedName>
        <fullName evidence="2">1436_t:CDS:1</fullName>
    </submittedName>
</protein>
<sequence>EVCGALLVNPIDLKEIADIKITKRTRDESNNNPTHKITYKVTPQPKGKTKKMDYQQ</sequence>
<dbReference type="Proteomes" id="UP000789508">
    <property type="component" value="Unassembled WGS sequence"/>
</dbReference>
<feature type="non-terminal residue" evidence="2">
    <location>
        <position position="56"/>
    </location>
</feature>
<dbReference type="AlphaFoldDB" id="A0A9N9IAZ6"/>
<accession>A0A9N9IAZ6</accession>
<feature type="non-terminal residue" evidence="2">
    <location>
        <position position="1"/>
    </location>
</feature>
<evidence type="ECO:0000313" key="3">
    <source>
        <dbReference type="Proteomes" id="UP000789508"/>
    </source>
</evidence>
<name>A0A9N9IAZ6_9GLOM</name>
<comment type="caution">
    <text evidence="2">The sequence shown here is derived from an EMBL/GenBank/DDBJ whole genome shotgun (WGS) entry which is preliminary data.</text>
</comment>
<organism evidence="2 3">
    <name type="scientific">Ambispora leptoticha</name>
    <dbReference type="NCBI Taxonomy" id="144679"/>
    <lineage>
        <taxon>Eukaryota</taxon>
        <taxon>Fungi</taxon>
        <taxon>Fungi incertae sedis</taxon>
        <taxon>Mucoromycota</taxon>
        <taxon>Glomeromycotina</taxon>
        <taxon>Glomeromycetes</taxon>
        <taxon>Archaeosporales</taxon>
        <taxon>Ambisporaceae</taxon>
        <taxon>Ambispora</taxon>
    </lineage>
</organism>
<evidence type="ECO:0000313" key="2">
    <source>
        <dbReference type="EMBL" id="CAG8726444.1"/>
    </source>
</evidence>
<evidence type="ECO:0000256" key="1">
    <source>
        <dbReference type="SAM" id="MobiDB-lite"/>
    </source>
</evidence>
<reference evidence="2" key="1">
    <citation type="submission" date="2021-06" db="EMBL/GenBank/DDBJ databases">
        <authorList>
            <person name="Kallberg Y."/>
            <person name="Tangrot J."/>
            <person name="Rosling A."/>
        </authorList>
    </citation>
    <scope>NUCLEOTIDE SEQUENCE</scope>
    <source>
        <strain evidence="2">FL130A</strain>
    </source>
</reference>
<feature type="region of interest" description="Disordered" evidence="1">
    <location>
        <begin position="25"/>
        <end position="56"/>
    </location>
</feature>